<comment type="subcellular location">
    <subcellularLocation>
        <location evidence="1">Nucleus</location>
    </subcellularLocation>
</comment>
<gene>
    <name evidence="9" type="ORF">PoB_003991100</name>
</gene>
<dbReference type="SMART" id="SM00355">
    <property type="entry name" value="ZnF_C2H2"/>
    <property type="match status" value="2"/>
</dbReference>
<organism evidence="9 10">
    <name type="scientific">Plakobranchus ocellatus</name>
    <dbReference type="NCBI Taxonomy" id="259542"/>
    <lineage>
        <taxon>Eukaryota</taxon>
        <taxon>Metazoa</taxon>
        <taxon>Spiralia</taxon>
        <taxon>Lophotrochozoa</taxon>
        <taxon>Mollusca</taxon>
        <taxon>Gastropoda</taxon>
        <taxon>Heterobranchia</taxon>
        <taxon>Euthyneura</taxon>
        <taxon>Panpulmonata</taxon>
        <taxon>Sacoglossa</taxon>
        <taxon>Placobranchoidea</taxon>
        <taxon>Plakobranchidae</taxon>
        <taxon>Plakobranchus</taxon>
    </lineage>
</organism>
<evidence type="ECO:0000256" key="2">
    <source>
        <dbReference type="ARBA" id="ARBA00022723"/>
    </source>
</evidence>
<dbReference type="InterPro" id="IPR036236">
    <property type="entry name" value="Znf_C2H2_sf"/>
</dbReference>
<proteinExistence type="predicted"/>
<feature type="domain" description="C2H2-type" evidence="8">
    <location>
        <begin position="243"/>
        <end position="266"/>
    </location>
</feature>
<keyword evidence="5" id="KW-0862">Zinc</keyword>
<dbReference type="EMBL" id="BLXT01004491">
    <property type="protein sequence ID" value="GFO13406.1"/>
    <property type="molecule type" value="Genomic_DNA"/>
</dbReference>
<dbReference type="Gene3D" id="3.30.160.60">
    <property type="entry name" value="Classic Zinc Finger"/>
    <property type="match status" value="1"/>
</dbReference>
<dbReference type="GO" id="GO:0008270">
    <property type="term" value="F:zinc ion binding"/>
    <property type="evidence" value="ECO:0007669"/>
    <property type="project" value="UniProtKB-KW"/>
</dbReference>
<evidence type="ECO:0000256" key="1">
    <source>
        <dbReference type="ARBA" id="ARBA00004123"/>
    </source>
</evidence>
<dbReference type="Proteomes" id="UP000735302">
    <property type="component" value="Unassembled WGS sequence"/>
</dbReference>
<evidence type="ECO:0000256" key="6">
    <source>
        <dbReference type="ARBA" id="ARBA00023242"/>
    </source>
</evidence>
<evidence type="ECO:0000256" key="5">
    <source>
        <dbReference type="ARBA" id="ARBA00022833"/>
    </source>
</evidence>
<dbReference type="SUPFAM" id="SSF57667">
    <property type="entry name" value="beta-beta-alpha zinc fingers"/>
    <property type="match status" value="1"/>
</dbReference>
<keyword evidence="4 7" id="KW-0863">Zinc-finger</keyword>
<name>A0AAV4AQH3_9GAST</name>
<evidence type="ECO:0000259" key="8">
    <source>
        <dbReference type="PROSITE" id="PS50157"/>
    </source>
</evidence>
<evidence type="ECO:0000256" key="4">
    <source>
        <dbReference type="ARBA" id="ARBA00022771"/>
    </source>
</evidence>
<dbReference type="PROSITE" id="PS50157">
    <property type="entry name" value="ZINC_FINGER_C2H2_2"/>
    <property type="match status" value="1"/>
</dbReference>
<dbReference type="InterPro" id="IPR013087">
    <property type="entry name" value="Znf_C2H2_type"/>
</dbReference>
<evidence type="ECO:0000313" key="9">
    <source>
        <dbReference type="EMBL" id="GFO13406.1"/>
    </source>
</evidence>
<evidence type="ECO:0000313" key="10">
    <source>
        <dbReference type="Proteomes" id="UP000735302"/>
    </source>
</evidence>
<comment type="caution">
    <text evidence="9">The sequence shown here is derived from an EMBL/GenBank/DDBJ whole genome shotgun (WGS) entry which is preliminary data.</text>
</comment>
<protein>
    <submittedName>
        <fullName evidence="9">Zinc finger protein</fullName>
    </submittedName>
</protein>
<keyword evidence="10" id="KW-1185">Reference proteome</keyword>
<keyword evidence="3" id="KW-0677">Repeat</keyword>
<dbReference type="PROSITE" id="PS00028">
    <property type="entry name" value="ZINC_FINGER_C2H2_1"/>
    <property type="match status" value="1"/>
</dbReference>
<dbReference type="PANTHER" id="PTHR24394">
    <property type="entry name" value="ZINC FINGER PROTEIN"/>
    <property type="match status" value="1"/>
</dbReference>
<dbReference type="PANTHER" id="PTHR24394:SF44">
    <property type="entry name" value="ZINC FINGER PROTEIN 271-LIKE"/>
    <property type="match status" value="1"/>
</dbReference>
<dbReference type="AlphaFoldDB" id="A0AAV4AQH3"/>
<evidence type="ECO:0000256" key="3">
    <source>
        <dbReference type="ARBA" id="ARBA00022737"/>
    </source>
</evidence>
<accession>A0AAV4AQH3</accession>
<evidence type="ECO:0000256" key="7">
    <source>
        <dbReference type="PROSITE-ProRule" id="PRU00042"/>
    </source>
</evidence>
<dbReference type="GO" id="GO:0005634">
    <property type="term" value="C:nucleus"/>
    <property type="evidence" value="ECO:0007669"/>
    <property type="project" value="UniProtKB-SubCell"/>
</dbReference>
<dbReference type="Pfam" id="PF00096">
    <property type="entry name" value="zf-C2H2"/>
    <property type="match status" value="2"/>
</dbReference>
<keyword evidence="2" id="KW-0479">Metal-binding</keyword>
<dbReference type="GO" id="GO:0000981">
    <property type="term" value="F:DNA-binding transcription factor activity, RNA polymerase II-specific"/>
    <property type="evidence" value="ECO:0007669"/>
    <property type="project" value="TreeGrafter"/>
</dbReference>
<keyword evidence="6" id="KW-0539">Nucleus</keyword>
<reference evidence="9 10" key="1">
    <citation type="journal article" date="2021" name="Elife">
        <title>Chloroplast acquisition without the gene transfer in kleptoplastic sea slugs, Plakobranchus ocellatus.</title>
        <authorList>
            <person name="Maeda T."/>
            <person name="Takahashi S."/>
            <person name="Yoshida T."/>
            <person name="Shimamura S."/>
            <person name="Takaki Y."/>
            <person name="Nagai Y."/>
            <person name="Toyoda A."/>
            <person name="Suzuki Y."/>
            <person name="Arimoto A."/>
            <person name="Ishii H."/>
            <person name="Satoh N."/>
            <person name="Nishiyama T."/>
            <person name="Hasebe M."/>
            <person name="Maruyama T."/>
            <person name="Minagawa J."/>
            <person name="Obokata J."/>
            <person name="Shigenobu S."/>
        </authorList>
    </citation>
    <scope>NUCLEOTIDE SEQUENCE [LARGE SCALE GENOMIC DNA]</scope>
</reference>
<sequence length="273" mass="31308">MKQLCAGREEFAVRFLISKAVPIPYSWKWKSRTESRTANSPYGVAPYHRKRPLGGCDNRCTTGSTSKVVPLTQVAPPFSVSGNVELAETTQAEYFWSLPSLAGWSTRRYIPLDTLIKEMLEPWNNYTAVNGAATDYNNPRSIHSTSAKSKKRLRKFATDFPPPSLDVRPERAERTGRLADYSGTIADDYSEQMSLHEEYFPREPASQHEGPVEGRYQCHHCNNTYSDKRGLKRHLDKIGGKYYQCEICLKTFARNDVYKRHVRLVHGRFHFTH</sequence>